<dbReference type="AlphaFoldDB" id="A0A561WIF4"/>
<reference evidence="2 3" key="1">
    <citation type="submission" date="2019-06" db="EMBL/GenBank/DDBJ databases">
        <title>Sequencing the genomes of 1000 actinobacteria strains.</title>
        <authorList>
            <person name="Klenk H.-P."/>
        </authorList>
    </citation>
    <scope>NUCLEOTIDE SEQUENCE [LARGE SCALE GENOMIC DNA]</scope>
    <source>
        <strain evidence="2 3">DSM 43866</strain>
    </source>
</reference>
<dbReference type="Proteomes" id="UP000320239">
    <property type="component" value="Unassembled WGS sequence"/>
</dbReference>
<evidence type="ECO:0000313" key="3">
    <source>
        <dbReference type="Proteomes" id="UP000320239"/>
    </source>
</evidence>
<dbReference type="EMBL" id="VIWY01000002">
    <property type="protein sequence ID" value="TWG23590.1"/>
    <property type="molecule type" value="Genomic_DNA"/>
</dbReference>
<name>A0A561WIF4_ACTTI</name>
<keyword evidence="3" id="KW-1185">Reference proteome</keyword>
<comment type="caution">
    <text evidence="2">The sequence shown here is derived from an EMBL/GenBank/DDBJ whole genome shotgun (WGS) entry which is preliminary data.</text>
</comment>
<sequence>MTACARCGHDPAATSPPRTSPTSGRAAALEEVRRRFGDASVPAEPQTAQERALARLRRLGVTPNTAN</sequence>
<organism evidence="2 3">
    <name type="scientific">Actinoplanes teichomyceticus</name>
    <dbReference type="NCBI Taxonomy" id="1867"/>
    <lineage>
        <taxon>Bacteria</taxon>
        <taxon>Bacillati</taxon>
        <taxon>Actinomycetota</taxon>
        <taxon>Actinomycetes</taxon>
        <taxon>Micromonosporales</taxon>
        <taxon>Micromonosporaceae</taxon>
        <taxon>Actinoplanes</taxon>
    </lineage>
</organism>
<feature type="compositionally biased region" description="Low complexity" evidence="1">
    <location>
        <begin position="11"/>
        <end position="26"/>
    </location>
</feature>
<proteinExistence type="predicted"/>
<accession>A0A561WIF4</accession>
<dbReference type="RefSeq" id="WP_145830808.1">
    <property type="nucleotide sequence ID" value="NZ_BOMX01000146.1"/>
</dbReference>
<feature type="region of interest" description="Disordered" evidence="1">
    <location>
        <begin position="1"/>
        <end position="26"/>
    </location>
</feature>
<gene>
    <name evidence="2" type="ORF">FHX34_102139</name>
</gene>
<evidence type="ECO:0000256" key="1">
    <source>
        <dbReference type="SAM" id="MobiDB-lite"/>
    </source>
</evidence>
<evidence type="ECO:0000313" key="2">
    <source>
        <dbReference type="EMBL" id="TWG23590.1"/>
    </source>
</evidence>
<protein>
    <submittedName>
        <fullName evidence="2">Uncharacterized protein</fullName>
    </submittedName>
</protein>